<evidence type="ECO:0000313" key="2">
    <source>
        <dbReference type="Proteomes" id="UP000255269"/>
    </source>
</evidence>
<name>A0A377Q1V5_9HELI</name>
<gene>
    <name evidence="1" type="ORF">NCTC13156_01730</name>
</gene>
<reference evidence="1 2" key="1">
    <citation type="submission" date="2018-06" db="EMBL/GenBank/DDBJ databases">
        <authorList>
            <consortium name="Pathogen Informatics"/>
            <person name="Doyle S."/>
        </authorList>
    </citation>
    <scope>NUCLEOTIDE SEQUENCE [LARGE SCALE GENOMIC DNA]</scope>
    <source>
        <strain evidence="1 2">NCTC13156</strain>
    </source>
</reference>
<dbReference type="AlphaFoldDB" id="A0A377Q1V5"/>
<accession>A0A377Q1V5</accession>
<protein>
    <submittedName>
        <fullName evidence="1">Uncharacterized protein</fullName>
    </submittedName>
</protein>
<dbReference type="Proteomes" id="UP000255269">
    <property type="component" value="Unassembled WGS sequence"/>
</dbReference>
<dbReference type="EMBL" id="UGJF01000002">
    <property type="protein sequence ID" value="STQ88923.1"/>
    <property type="molecule type" value="Genomic_DNA"/>
</dbReference>
<dbReference type="RefSeq" id="WP_115057322.1">
    <property type="nucleotide sequence ID" value="NZ_UGJF01000002.1"/>
</dbReference>
<evidence type="ECO:0000313" key="1">
    <source>
        <dbReference type="EMBL" id="STQ88923.1"/>
    </source>
</evidence>
<sequence length="212" mass="23866">MGIGMTIGKTVGKMANGGAKTGSLFDNMVKRFNENYENQQERNKINYSESDFGGTVNTFSFLQEILESIKRGFYEAQKENLMGKFKEKLWKMKENQHIYDEYLDKKKGIIDDIVLEKEKNSFVGNVAKKAIIAGAVGYLVDKGLSLASDYAEGKITSENVTKVLDSIQINPKELLEKFNITNVASEKLQDSLKDIVDKEAANEENIQIQRMG</sequence>
<organism evidence="1 2">
    <name type="scientific">Helicobacter pullorum</name>
    <dbReference type="NCBI Taxonomy" id="35818"/>
    <lineage>
        <taxon>Bacteria</taxon>
        <taxon>Pseudomonadati</taxon>
        <taxon>Campylobacterota</taxon>
        <taxon>Epsilonproteobacteria</taxon>
        <taxon>Campylobacterales</taxon>
        <taxon>Helicobacteraceae</taxon>
        <taxon>Helicobacter</taxon>
    </lineage>
</organism>
<proteinExistence type="predicted"/>